<evidence type="ECO:0000313" key="6">
    <source>
        <dbReference type="Proteomes" id="UP000326546"/>
    </source>
</evidence>
<proteinExistence type="predicted"/>
<dbReference type="KEGG" id="serw:FY030_03595"/>
<evidence type="ECO:0000313" key="5">
    <source>
        <dbReference type="EMBL" id="QFG70122.1"/>
    </source>
</evidence>
<evidence type="ECO:0000256" key="1">
    <source>
        <dbReference type="ARBA" id="ARBA00000073"/>
    </source>
</evidence>
<organism evidence="5 6">
    <name type="scientific">Ornithinimicrobium pratense</name>
    <dbReference type="NCBI Taxonomy" id="2593973"/>
    <lineage>
        <taxon>Bacteria</taxon>
        <taxon>Bacillati</taxon>
        <taxon>Actinomycetota</taxon>
        <taxon>Actinomycetes</taxon>
        <taxon>Micrococcales</taxon>
        <taxon>Ornithinimicrobiaceae</taxon>
        <taxon>Ornithinimicrobium</taxon>
    </lineage>
</organism>
<reference evidence="5 6" key="1">
    <citation type="submission" date="2019-09" db="EMBL/GenBank/DDBJ databases">
        <title>Serinicoccus pratensis sp. nov., isolated from meadow soil.</title>
        <authorList>
            <person name="Zhang W."/>
        </authorList>
    </citation>
    <scope>NUCLEOTIDE SEQUENCE [LARGE SCALE GENOMIC DNA]</scope>
    <source>
        <strain evidence="5 6">W204</strain>
    </source>
</reference>
<dbReference type="GO" id="GO:0003723">
    <property type="term" value="F:RNA binding"/>
    <property type="evidence" value="ECO:0007669"/>
    <property type="project" value="InterPro"/>
</dbReference>
<accession>A0A5J6VAH7</accession>
<keyword evidence="6" id="KW-1185">Reference proteome</keyword>
<protein>
    <recommendedName>
        <fullName evidence="2">RNA pseudouridylate synthase</fullName>
    </recommendedName>
    <alternativeName>
        <fullName evidence="3">RNA-uridine isomerase</fullName>
    </alternativeName>
</protein>
<evidence type="ECO:0000256" key="3">
    <source>
        <dbReference type="ARBA" id="ARBA00033164"/>
    </source>
</evidence>
<dbReference type="InterPro" id="IPR020103">
    <property type="entry name" value="PsdUridine_synth_cat_dom_sf"/>
</dbReference>
<dbReference type="GO" id="GO:0009982">
    <property type="term" value="F:pseudouridine synthase activity"/>
    <property type="evidence" value="ECO:0007669"/>
    <property type="project" value="InterPro"/>
</dbReference>
<name>A0A5J6VAH7_9MICO</name>
<dbReference type="EMBL" id="CP044427">
    <property type="protein sequence ID" value="QFG70122.1"/>
    <property type="molecule type" value="Genomic_DNA"/>
</dbReference>
<dbReference type="Gene3D" id="3.30.2350.10">
    <property type="entry name" value="Pseudouridine synthase"/>
    <property type="match status" value="1"/>
</dbReference>
<dbReference type="PANTHER" id="PTHR21600:SF84">
    <property type="entry name" value="PSEUDOURIDINE SYNTHASE RSUA_RLUA-LIKE DOMAIN-CONTAINING PROTEIN"/>
    <property type="match status" value="1"/>
</dbReference>
<dbReference type="Pfam" id="PF00849">
    <property type="entry name" value="PseudoU_synth_2"/>
    <property type="match status" value="1"/>
</dbReference>
<evidence type="ECO:0000259" key="4">
    <source>
        <dbReference type="Pfam" id="PF00849"/>
    </source>
</evidence>
<dbReference type="GO" id="GO:0000455">
    <property type="term" value="P:enzyme-directed rRNA pseudouridine synthesis"/>
    <property type="evidence" value="ECO:0007669"/>
    <property type="project" value="TreeGrafter"/>
</dbReference>
<dbReference type="OrthoDB" id="9807829at2"/>
<dbReference type="PROSITE" id="PS01129">
    <property type="entry name" value="PSI_RLU"/>
    <property type="match status" value="1"/>
</dbReference>
<dbReference type="GO" id="GO:0140098">
    <property type="term" value="F:catalytic activity, acting on RNA"/>
    <property type="evidence" value="ECO:0007669"/>
    <property type="project" value="UniProtKB-ARBA"/>
</dbReference>
<dbReference type="AlphaFoldDB" id="A0A5J6VAH7"/>
<dbReference type="InterPro" id="IPR006145">
    <property type="entry name" value="PsdUridine_synth_RsuA/RluA"/>
</dbReference>
<dbReference type="PANTHER" id="PTHR21600">
    <property type="entry name" value="MITOCHONDRIAL RNA PSEUDOURIDINE SYNTHASE"/>
    <property type="match status" value="1"/>
</dbReference>
<dbReference type="InterPro" id="IPR006224">
    <property type="entry name" value="PsdUridine_synth_RluA-like_CS"/>
</dbReference>
<feature type="domain" description="Pseudouridine synthase RsuA/RluA-like" evidence="4">
    <location>
        <begin position="95"/>
        <end position="244"/>
    </location>
</feature>
<sequence length="303" mass="32695">MPPQQVGCPPGHPPDCPGRAPFATVVDFLVHLSGDEEGIWGRVRAGEIRLTDGTPVGADTPYRPGGAAYLYRDLPEEAPVPGQPTVLLRDDQTGLLIVDKPPFLATMPRGSHVAQTVLVRLRSELGLPDLAPVHRLDRLTSGVLLLTMRPEARSPYQRLVQAGGLAKTYEALAPLRGDLALPVTVRNRLVKRRGNLQATVEDGEPNAVTRVELAGTARAGGQLVGRYRLTPMTGQTHQLRVHLAGLDIPVLGDPLYPQVRPVAPGDFSTPLQLLACAVRFTDPVSGQEREVVSRRELPIRPVG</sequence>
<dbReference type="SUPFAM" id="SSF55120">
    <property type="entry name" value="Pseudouridine synthase"/>
    <property type="match status" value="1"/>
</dbReference>
<gene>
    <name evidence="5" type="ORF">FY030_03595</name>
</gene>
<comment type="catalytic activity">
    <reaction evidence="1">
        <text>a uridine in RNA = a pseudouridine in RNA</text>
        <dbReference type="Rhea" id="RHEA:48348"/>
        <dbReference type="Rhea" id="RHEA-COMP:12068"/>
        <dbReference type="Rhea" id="RHEA-COMP:12069"/>
        <dbReference type="ChEBI" id="CHEBI:65314"/>
        <dbReference type="ChEBI" id="CHEBI:65315"/>
    </reaction>
</comment>
<dbReference type="InterPro" id="IPR050188">
    <property type="entry name" value="RluA_PseudoU_synthase"/>
</dbReference>
<evidence type="ECO:0000256" key="2">
    <source>
        <dbReference type="ARBA" id="ARBA00031870"/>
    </source>
</evidence>
<dbReference type="Proteomes" id="UP000326546">
    <property type="component" value="Chromosome"/>
</dbReference>